<proteinExistence type="predicted"/>
<comment type="caution">
    <text evidence="2">The sequence shown here is derived from an EMBL/GenBank/DDBJ whole genome shotgun (WGS) entry which is preliminary data.</text>
</comment>
<dbReference type="InterPro" id="IPR011009">
    <property type="entry name" value="Kinase-like_dom_sf"/>
</dbReference>
<keyword evidence="3" id="KW-1185">Reference proteome</keyword>
<evidence type="ECO:0000313" key="2">
    <source>
        <dbReference type="EMBL" id="GIH11640.1"/>
    </source>
</evidence>
<sequence length="193" mass="20949">MNFVDGRALDAADPVDQQWWGDRLGRAHQALTGFTHPGLPAWHWVRPEAAHLGIAAWLRPAVTRAVHTLEKLQVTDRLTFGTLHGDPSCGAFLLDQTTGRIGIIDWGSVVSGPLVYDLASAVMYAGGIECATGLVNAYAATGVVPMAEIEAALPTLLNFRWAVQADFFAARVMRENNEENRKGLHDAHQALTV</sequence>
<evidence type="ECO:0000313" key="3">
    <source>
        <dbReference type="Proteomes" id="UP000612899"/>
    </source>
</evidence>
<dbReference type="SUPFAM" id="SSF56112">
    <property type="entry name" value="Protein kinase-like (PK-like)"/>
    <property type="match status" value="1"/>
</dbReference>
<accession>A0A8J3QIT0</accession>
<name>A0A8J3QIT0_9ACTN</name>
<dbReference type="Pfam" id="PF01636">
    <property type="entry name" value="APH"/>
    <property type="match status" value="1"/>
</dbReference>
<gene>
    <name evidence="2" type="ORF">Rhe02_97070</name>
</gene>
<dbReference type="EMBL" id="BONY01000151">
    <property type="protein sequence ID" value="GIH11640.1"/>
    <property type="molecule type" value="Genomic_DNA"/>
</dbReference>
<dbReference type="Proteomes" id="UP000612899">
    <property type="component" value="Unassembled WGS sequence"/>
</dbReference>
<dbReference type="AlphaFoldDB" id="A0A8J3QIT0"/>
<protein>
    <recommendedName>
        <fullName evidence="1">Aminoglycoside phosphotransferase domain-containing protein</fullName>
    </recommendedName>
</protein>
<reference evidence="2" key="1">
    <citation type="submission" date="2021-01" db="EMBL/GenBank/DDBJ databases">
        <title>Whole genome shotgun sequence of Rhizocola hellebori NBRC 109834.</title>
        <authorList>
            <person name="Komaki H."/>
            <person name="Tamura T."/>
        </authorList>
    </citation>
    <scope>NUCLEOTIDE SEQUENCE</scope>
    <source>
        <strain evidence="2">NBRC 109834</strain>
    </source>
</reference>
<dbReference type="Gene3D" id="3.90.1200.10">
    <property type="match status" value="1"/>
</dbReference>
<feature type="domain" description="Aminoglycoside phosphotransferase" evidence="1">
    <location>
        <begin position="1"/>
        <end position="141"/>
    </location>
</feature>
<organism evidence="2 3">
    <name type="scientific">Rhizocola hellebori</name>
    <dbReference type="NCBI Taxonomy" id="1392758"/>
    <lineage>
        <taxon>Bacteria</taxon>
        <taxon>Bacillati</taxon>
        <taxon>Actinomycetota</taxon>
        <taxon>Actinomycetes</taxon>
        <taxon>Micromonosporales</taxon>
        <taxon>Micromonosporaceae</taxon>
        <taxon>Rhizocola</taxon>
    </lineage>
</organism>
<evidence type="ECO:0000259" key="1">
    <source>
        <dbReference type="Pfam" id="PF01636"/>
    </source>
</evidence>
<dbReference type="InterPro" id="IPR002575">
    <property type="entry name" value="Aminoglycoside_PTrfase"/>
</dbReference>